<evidence type="ECO:0000256" key="2">
    <source>
        <dbReference type="PIRNR" id="PIRNR016661"/>
    </source>
</evidence>
<dbReference type="EMBL" id="JACJKS010000001">
    <property type="protein sequence ID" value="MBM6947249.1"/>
    <property type="molecule type" value="Genomic_DNA"/>
</dbReference>
<dbReference type="Gene3D" id="1.10.1760.20">
    <property type="match status" value="1"/>
</dbReference>
<comment type="caution">
    <text evidence="4">The sequence shown here is derived from an EMBL/GenBank/DDBJ whole genome shotgun (WGS) entry which is preliminary data.</text>
</comment>
<keyword evidence="2" id="KW-0813">Transport</keyword>
<evidence type="ECO:0000256" key="3">
    <source>
        <dbReference type="SAM" id="Phobius"/>
    </source>
</evidence>
<sequence length="185" mass="19147">MREPVTAAGPGRKGRIYTLSATALMTAVTCILAPLSLPIGPVPVTLTNLVIYLSLYLLGWRCAAVSCAVYILLGLAGLPVFSGFSGGFGKLAGPTGGYIIGFLPMAVAAGLIISHTKKRILHFLAMAAGTALCYALGTAWFCVVMDASPAAALAACVLPFIPGDILKMLLALLAGPAVRKRIRFL</sequence>
<dbReference type="Pfam" id="PF02632">
    <property type="entry name" value="BioY"/>
    <property type="match status" value="1"/>
</dbReference>
<organism evidence="4 5">
    <name type="scientific">Mordavella massiliensis</name>
    <dbReference type="NCBI Taxonomy" id="1871024"/>
    <lineage>
        <taxon>Bacteria</taxon>
        <taxon>Bacillati</taxon>
        <taxon>Bacillota</taxon>
        <taxon>Clostridia</taxon>
        <taxon>Eubacteriales</taxon>
        <taxon>Clostridiaceae</taxon>
        <taxon>Mordavella</taxon>
    </lineage>
</organism>
<reference evidence="4" key="1">
    <citation type="submission" date="2020-08" db="EMBL/GenBank/DDBJ databases">
        <authorList>
            <person name="Cejkova D."/>
            <person name="Kubasova T."/>
            <person name="Jahodarova E."/>
            <person name="Rychlik I."/>
        </authorList>
    </citation>
    <scope>NUCLEOTIDE SEQUENCE</scope>
    <source>
        <strain evidence="4">An582</strain>
    </source>
</reference>
<evidence type="ECO:0000256" key="1">
    <source>
        <dbReference type="ARBA" id="ARBA00010692"/>
    </source>
</evidence>
<feature type="transmembrane region" description="Helical" evidence="3">
    <location>
        <begin position="16"/>
        <end position="36"/>
    </location>
</feature>
<dbReference type="RefSeq" id="WP_204905289.1">
    <property type="nucleotide sequence ID" value="NZ_JACJKS010000001.1"/>
</dbReference>
<comment type="subcellular location">
    <subcellularLocation>
        <location evidence="2">Cell membrane</location>
        <topology evidence="2">Multi-pass membrane protein</topology>
    </subcellularLocation>
</comment>
<keyword evidence="2" id="KW-1003">Cell membrane</keyword>
<feature type="transmembrane region" description="Helical" evidence="3">
    <location>
        <begin position="147"/>
        <end position="173"/>
    </location>
</feature>
<dbReference type="GO" id="GO:0015225">
    <property type="term" value="F:biotin transmembrane transporter activity"/>
    <property type="evidence" value="ECO:0007669"/>
    <property type="project" value="UniProtKB-UniRule"/>
</dbReference>
<accession>A0A938X8P2</accession>
<reference evidence="4" key="2">
    <citation type="journal article" date="2021" name="Sci. Rep.">
        <title>The distribution of antibiotic resistance genes in chicken gut microbiota commensals.</title>
        <authorList>
            <person name="Juricova H."/>
            <person name="Matiasovicova J."/>
            <person name="Kubasova T."/>
            <person name="Cejkova D."/>
            <person name="Rychlik I."/>
        </authorList>
    </citation>
    <scope>NUCLEOTIDE SEQUENCE</scope>
    <source>
        <strain evidence="4">An582</strain>
    </source>
</reference>
<gene>
    <name evidence="4" type="ORF">H6A20_01040</name>
</gene>
<dbReference type="Proteomes" id="UP000705508">
    <property type="component" value="Unassembled WGS sequence"/>
</dbReference>
<protein>
    <recommendedName>
        <fullName evidence="2">Biotin transporter</fullName>
    </recommendedName>
</protein>
<feature type="transmembrane region" description="Helical" evidence="3">
    <location>
        <begin position="120"/>
        <end position="141"/>
    </location>
</feature>
<dbReference type="PANTHER" id="PTHR34295">
    <property type="entry name" value="BIOTIN TRANSPORTER BIOY"/>
    <property type="match status" value="1"/>
</dbReference>
<dbReference type="AlphaFoldDB" id="A0A938X8P2"/>
<evidence type="ECO:0000313" key="5">
    <source>
        <dbReference type="Proteomes" id="UP000705508"/>
    </source>
</evidence>
<keyword evidence="2 3" id="KW-0472">Membrane</keyword>
<evidence type="ECO:0000313" key="4">
    <source>
        <dbReference type="EMBL" id="MBM6947249.1"/>
    </source>
</evidence>
<keyword evidence="3" id="KW-1133">Transmembrane helix</keyword>
<feature type="transmembrane region" description="Helical" evidence="3">
    <location>
        <begin position="42"/>
        <end position="60"/>
    </location>
</feature>
<proteinExistence type="inferred from homology"/>
<feature type="transmembrane region" description="Helical" evidence="3">
    <location>
        <begin position="95"/>
        <end position="113"/>
    </location>
</feature>
<feature type="transmembrane region" description="Helical" evidence="3">
    <location>
        <begin position="67"/>
        <end position="89"/>
    </location>
</feature>
<comment type="similarity">
    <text evidence="1 2">Belongs to the BioY family.</text>
</comment>
<keyword evidence="3" id="KW-0812">Transmembrane</keyword>
<dbReference type="PANTHER" id="PTHR34295:SF1">
    <property type="entry name" value="BIOTIN TRANSPORTER BIOY"/>
    <property type="match status" value="1"/>
</dbReference>
<dbReference type="GO" id="GO:0005886">
    <property type="term" value="C:plasma membrane"/>
    <property type="evidence" value="ECO:0007669"/>
    <property type="project" value="UniProtKB-SubCell"/>
</dbReference>
<name>A0A938X8P2_9CLOT</name>
<dbReference type="InterPro" id="IPR003784">
    <property type="entry name" value="BioY"/>
</dbReference>
<dbReference type="PIRSF" id="PIRSF016661">
    <property type="entry name" value="BioY"/>
    <property type="match status" value="1"/>
</dbReference>